<protein>
    <submittedName>
        <fullName evidence="3">Methionine adenosyltransferase 2 subunit beta</fullName>
    </submittedName>
</protein>
<evidence type="ECO:0000313" key="4">
    <source>
        <dbReference type="Proteomes" id="UP000019335"/>
    </source>
</evidence>
<reference evidence="3 4" key="1">
    <citation type="journal article" date="2014" name="Mol. Plant">
        <title>Chromosome Scale Genome Assembly and Transcriptome Profiling of Nannochloropsis gaditana in Nitrogen Depletion.</title>
        <authorList>
            <person name="Corteggiani Carpinelli E."/>
            <person name="Telatin A."/>
            <person name="Vitulo N."/>
            <person name="Forcato C."/>
            <person name="D'Angelo M."/>
            <person name="Schiavon R."/>
            <person name="Vezzi A."/>
            <person name="Giacometti G.M."/>
            <person name="Morosinotto T."/>
            <person name="Valle G."/>
        </authorList>
    </citation>
    <scope>NUCLEOTIDE SEQUENCE [LARGE SCALE GENOMIC DNA]</scope>
    <source>
        <strain evidence="3 4">B-31</strain>
    </source>
</reference>
<dbReference type="PANTHER" id="PTHR43242">
    <property type="entry name" value="NAD(P)-BINDING ROSSMANN-FOLD SUPERFAMILY PROTEIN"/>
    <property type="match status" value="1"/>
</dbReference>
<dbReference type="AlphaFoldDB" id="W7T4Z7"/>
<dbReference type="Proteomes" id="UP000019335">
    <property type="component" value="Unassembled WGS sequence"/>
</dbReference>
<feature type="compositionally biased region" description="Polar residues" evidence="1">
    <location>
        <begin position="1"/>
        <end position="17"/>
    </location>
</feature>
<dbReference type="SUPFAM" id="SSF51735">
    <property type="entry name" value="NAD(P)-binding Rossmann-fold domains"/>
    <property type="match status" value="1"/>
</dbReference>
<keyword evidence="4" id="KW-1185">Reference proteome</keyword>
<sequence>MEGASSVQPQAPTQNSPPRVLITGGNGYVAQHLIKALLPRAQANEIRLAYTYNARNGVDPLAASLPGPTKDHVLAHRADLEDSDSLHMAVAACKPDAVMHLAAMSSPAACARNPEKAMRVNCPLALLDALALHSPEALLVFFSTDQVFSGTVSPPALYSEAGESGRREEEEPVNVYGRSKRAFERAIQVRPDRTFTRHSSSPRVYVAAALSLSISSSPPPVDLAVPQDRWPRHLILRSSNIIGPPSPFLRQGKFLQWLDELLETSVGPLELFDDECRSFLYLQDVLSLLCALLDSYRPSRPLEGPTAGGNVGRGEPILGAREGEDAKDASSLQRASLPASARLLVGTYNMGGPDALTRVDLGRLVWRARGGERGDCSGRIVPVRRASLNLNFEAPLNIGMDSGKLRQDAGRLAFPGTSMEIAIPEILSQK</sequence>
<dbReference type="OrthoDB" id="6235964at2759"/>
<dbReference type="InterPro" id="IPR029903">
    <property type="entry name" value="RmlD-like-bd"/>
</dbReference>
<dbReference type="EMBL" id="AZIL01002442">
    <property type="protein sequence ID" value="EWM21617.1"/>
    <property type="molecule type" value="Genomic_DNA"/>
</dbReference>
<organism evidence="3 4">
    <name type="scientific">Nannochloropsis gaditana</name>
    <dbReference type="NCBI Taxonomy" id="72520"/>
    <lineage>
        <taxon>Eukaryota</taxon>
        <taxon>Sar</taxon>
        <taxon>Stramenopiles</taxon>
        <taxon>Ochrophyta</taxon>
        <taxon>Eustigmatophyceae</taxon>
        <taxon>Eustigmatales</taxon>
        <taxon>Monodopsidaceae</taxon>
        <taxon>Nannochloropsis</taxon>
    </lineage>
</organism>
<keyword evidence="3" id="KW-0808">Transferase</keyword>
<name>W7T4Z7_9STRA</name>
<evidence type="ECO:0000259" key="2">
    <source>
        <dbReference type="Pfam" id="PF04321"/>
    </source>
</evidence>
<dbReference type="PANTHER" id="PTHR43242:SF1">
    <property type="entry name" value="NAD(P)-BINDING ROSSMANN-FOLD SUPERFAMILY PROTEIN"/>
    <property type="match status" value="1"/>
</dbReference>
<proteinExistence type="predicted"/>
<feature type="region of interest" description="Disordered" evidence="1">
    <location>
        <begin position="302"/>
        <end position="331"/>
    </location>
</feature>
<dbReference type="Pfam" id="PF04321">
    <property type="entry name" value="RmlD_sub_bind"/>
    <property type="match status" value="1"/>
</dbReference>
<accession>W7T4Z7</accession>
<dbReference type="GO" id="GO:0016740">
    <property type="term" value="F:transferase activity"/>
    <property type="evidence" value="ECO:0007669"/>
    <property type="project" value="UniProtKB-KW"/>
</dbReference>
<evidence type="ECO:0000313" key="3">
    <source>
        <dbReference type="EMBL" id="EWM21617.1"/>
    </source>
</evidence>
<comment type="caution">
    <text evidence="3">The sequence shown here is derived from an EMBL/GenBank/DDBJ whole genome shotgun (WGS) entry which is preliminary data.</text>
</comment>
<feature type="domain" description="RmlD-like substrate binding" evidence="2">
    <location>
        <begin position="19"/>
        <end position="190"/>
    </location>
</feature>
<dbReference type="Gene3D" id="3.40.50.720">
    <property type="entry name" value="NAD(P)-binding Rossmann-like Domain"/>
    <property type="match status" value="1"/>
</dbReference>
<gene>
    <name evidence="3" type="ORF">Naga_100012g46</name>
</gene>
<dbReference type="InterPro" id="IPR036291">
    <property type="entry name" value="NAD(P)-bd_dom_sf"/>
</dbReference>
<feature type="region of interest" description="Disordered" evidence="1">
    <location>
        <begin position="1"/>
        <end position="22"/>
    </location>
</feature>
<evidence type="ECO:0000256" key="1">
    <source>
        <dbReference type="SAM" id="MobiDB-lite"/>
    </source>
</evidence>